<accession>A0A0L0UKB4</accession>
<evidence type="ECO:0000256" key="1">
    <source>
        <dbReference type="SAM" id="MobiDB-lite"/>
    </source>
</evidence>
<protein>
    <submittedName>
        <fullName evidence="2">Uncharacterized protein</fullName>
    </submittedName>
</protein>
<feature type="non-terminal residue" evidence="2">
    <location>
        <position position="127"/>
    </location>
</feature>
<evidence type="ECO:0000313" key="2">
    <source>
        <dbReference type="EMBL" id="KNE87390.1"/>
    </source>
</evidence>
<evidence type="ECO:0000313" key="3">
    <source>
        <dbReference type="Proteomes" id="UP000054564"/>
    </source>
</evidence>
<gene>
    <name evidence="2" type="ORF">PSTG_19225</name>
</gene>
<feature type="region of interest" description="Disordered" evidence="1">
    <location>
        <begin position="79"/>
        <end position="100"/>
    </location>
</feature>
<organism evidence="2 3">
    <name type="scientific">Puccinia striiformis f. sp. tritici PST-78</name>
    <dbReference type="NCBI Taxonomy" id="1165861"/>
    <lineage>
        <taxon>Eukaryota</taxon>
        <taxon>Fungi</taxon>
        <taxon>Dikarya</taxon>
        <taxon>Basidiomycota</taxon>
        <taxon>Pucciniomycotina</taxon>
        <taxon>Pucciniomycetes</taxon>
        <taxon>Pucciniales</taxon>
        <taxon>Pucciniaceae</taxon>
        <taxon>Puccinia</taxon>
    </lineage>
</organism>
<reference evidence="3" key="1">
    <citation type="submission" date="2014-03" db="EMBL/GenBank/DDBJ databases">
        <title>The Genome Sequence of Puccinia striiformis f. sp. tritici PST-78.</title>
        <authorList>
            <consortium name="The Broad Institute Genome Sequencing Platform"/>
            <person name="Cuomo C."/>
            <person name="Hulbert S."/>
            <person name="Chen X."/>
            <person name="Walker B."/>
            <person name="Young S.K."/>
            <person name="Zeng Q."/>
            <person name="Gargeya S."/>
            <person name="Fitzgerald M."/>
            <person name="Haas B."/>
            <person name="Abouelleil A."/>
            <person name="Alvarado L."/>
            <person name="Arachchi H.M."/>
            <person name="Berlin A.M."/>
            <person name="Chapman S.B."/>
            <person name="Goldberg J."/>
            <person name="Griggs A."/>
            <person name="Gujja S."/>
            <person name="Hansen M."/>
            <person name="Howarth C."/>
            <person name="Imamovic A."/>
            <person name="Larimer J."/>
            <person name="McCowan C."/>
            <person name="Montmayeur A."/>
            <person name="Murphy C."/>
            <person name="Neiman D."/>
            <person name="Pearson M."/>
            <person name="Priest M."/>
            <person name="Roberts A."/>
            <person name="Saif S."/>
            <person name="Shea T."/>
            <person name="Sisk P."/>
            <person name="Sykes S."/>
            <person name="Wortman J."/>
            <person name="Nusbaum C."/>
            <person name="Birren B."/>
        </authorList>
    </citation>
    <scope>NUCLEOTIDE SEQUENCE [LARGE SCALE GENOMIC DNA]</scope>
    <source>
        <strain evidence="3">race PST-78</strain>
    </source>
</reference>
<sequence>MASILKQLDASSEEDLQEIHAGHPVTDKLDNTFDQHLNLRLLFQDHLQRGRFPHSVHRKRRESGRLPWHRLVFTVKPGRLPSANRVGKNHGRKGAFPSRLDAKTPTHLDHLGPLVTQISLFHCLGAT</sequence>
<name>A0A0L0UKB4_9BASI</name>
<proteinExistence type="predicted"/>
<comment type="caution">
    <text evidence="2">The sequence shown here is derived from an EMBL/GenBank/DDBJ whole genome shotgun (WGS) entry which is preliminary data.</text>
</comment>
<dbReference type="Proteomes" id="UP000054564">
    <property type="component" value="Unassembled WGS sequence"/>
</dbReference>
<dbReference type="AlphaFoldDB" id="A0A0L0UKB4"/>
<dbReference type="EMBL" id="AJIL01005572">
    <property type="protein sequence ID" value="KNE87390.1"/>
    <property type="molecule type" value="Genomic_DNA"/>
</dbReference>
<keyword evidence="3" id="KW-1185">Reference proteome</keyword>